<feature type="region of interest" description="Disordered" evidence="2">
    <location>
        <begin position="64"/>
        <end position="91"/>
    </location>
</feature>
<sequence length="257" mass="28819">MNQFTGPNVQSEPYMQNFMSLPPEMQSLSAQQPLPTHQLMSQQPQAYGQQAGAGNQMAQMAGNMQRPMMQQQQQQQAQQFRPNFAQQQQAWMAKQQMMLQQQQLQRNNMSMDEQQRRQMLMMQHQQQLQMQKSMSPGTIPPGVSGTAPPVQIPGSSMAPTSAAINNPVTPSPATTTMANGPEKSNKPNNDLNAKRVETVLNMNQELIRLCIVQQQSPQEPDISSYQTRLQSNLTYLATMADISMIKPGEYKKTPTPP</sequence>
<protein>
    <recommendedName>
        <fullName evidence="3">SS18 N-terminal domain-containing protein</fullName>
    </recommendedName>
</protein>
<evidence type="ECO:0000256" key="1">
    <source>
        <dbReference type="ARBA" id="ARBA00007945"/>
    </source>
</evidence>
<evidence type="ECO:0000313" key="4">
    <source>
        <dbReference type="EMBL" id="KAI9278743.1"/>
    </source>
</evidence>
<dbReference type="AlphaFoldDB" id="A0AAD5PL50"/>
<comment type="caution">
    <text evidence="4">The sequence shown here is derived from an EMBL/GenBank/DDBJ whole genome shotgun (WGS) entry which is preliminary data.</text>
</comment>
<feature type="domain" description="SS18 N-terminal" evidence="3">
    <location>
        <begin position="190"/>
        <end position="243"/>
    </location>
</feature>
<dbReference type="EMBL" id="JAIXMP010000001">
    <property type="protein sequence ID" value="KAI9278743.1"/>
    <property type="molecule type" value="Genomic_DNA"/>
</dbReference>
<evidence type="ECO:0000259" key="3">
    <source>
        <dbReference type="Pfam" id="PF05030"/>
    </source>
</evidence>
<dbReference type="Proteomes" id="UP001209540">
    <property type="component" value="Unassembled WGS sequence"/>
</dbReference>
<reference evidence="4" key="2">
    <citation type="submission" date="2023-02" db="EMBL/GenBank/DDBJ databases">
        <authorList>
            <consortium name="DOE Joint Genome Institute"/>
            <person name="Mondo S.J."/>
            <person name="Chang Y."/>
            <person name="Wang Y."/>
            <person name="Ahrendt S."/>
            <person name="Andreopoulos W."/>
            <person name="Barry K."/>
            <person name="Beard J."/>
            <person name="Benny G.L."/>
            <person name="Blankenship S."/>
            <person name="Bonito G."/>
            <person name="Cuomo C."/>
            <person name="Desiro A."/>
            <person name="Gervers K.A."/>
            <person name="Hundley H."/>
            <person name="Kuo A."/>
            <person name="LaButti K."/>
            <person name="Lang B.F."/>
            <person name="Lipzen A."/>
            <person name="O'Donnell K."/>
            <person name="Pangilinan J."/>
            <person name="Reynolds N."/>
            <person name="Sandor L."/>
            <person name="Smith M.W."/>
            <person name="Tsang A."/>
            <person name="Grigoriev I.V."/>
            <person name="Stajich J.E."/>
            <person name="Spatafora J.W."/>
        </authorList>
    </citation>
    <scope>NUCLEOTIDE SEQUENCE</scope>
    <source>
        <strain evidence="4">RSA 2281</strain>
    </source>
</reference>
<organism evidence="4 5">
    <name type="scientific">Phascolomyces articulosus</name>
    <dbReference type="NCBI Taxonomy" id="60185"/>
    <lineage>
        <taxon>Eukaryota</taxon>
        <taxon>Fungi</taxon>
        <taxon>Fungi incertae sedis</taxon>
        <taxon>Mucoromycota</taxon>
        <taxon>Mucoromycotina</taxon>
        <taxon>Mucoromycetes</taxon>
        <taxon>Mucorales</taxon>
        <taxon>Lichtheimiaceae</taxon>
        <taxon>Phascolomyces</taxon>
    </lineage>
</organism>
<keyword evidence="5" id="KW-1185">Reference proteome</keyword>
<comment type="similarity">
    <text evidence="1">Belongs to the SS18 family.</text>
</comment>
<feature type="non-terminal residue" evidence="4">
    <location>
        <position position="1"/>
    </location>
</feature>
<accession>A0AAD5PL50</accession>
<evidence type="ECO:0000313" key="5">
    <source>
        <dbReference type="Proteomes" id="UP001209540"/>
    </source>
</evidence>
<dbReference type="InterPro" id="IPR007726">
    <property type="entry name" value="SS18_N"/>
</dbReference>
<dbReference type="Pfam" id="PF05030">
    <property type="entry name" value="SSXT"/>
    <property type="match status" value="1"/>
</dbReference>
<reference evidence="4" key="1">
    <citation type="journal article" date="2022" name="IScience">
        <title>Evolution of zygomycete secretomes and the origins of terrestrial fungal ecologies.</title>
        <authorList>
            <person name="Chang Y."/>
            <person name="Wang Y."/>
            <person name="Mondo S."/>
            <person name="Ahrendt S."/>
            <person name="Andreopoulos W."/>
            <person name="Barry K."/>
            <person name="Beard J."/>
            <person name="Benny G.L."/>
            <person name="Blankenship S."/>
            <person name="Bonito G."/>
            <person name="Cuomo C."/>
            <person name="Desiro A."/>
            <person name="Gervers K.A."/>
            <person name="Hundley H."/>
            <person name="Kuo A."/>
            <person name="LaButti K."/>
            <person name="Lang B.F."/>
            <person name="Lipzen A."/>
            <person name="O'Donnell K."/>
            <person name="Pangilinan J."/>
            <person name="Reynolds N."/>
            <person name="Sandor L."/>
            <person name="Smith M.E."/>
            <person name="Tsang A."/>
            <person name="Grigoriev I.V."/>
            <person name="Stajich J.E."/>
            <person name="Spatafora J.W."/>
        </authorList>
    </citation>
    <scope>NUCLEOTIDE SEQUENCE</scope>
    <source>
        <strain evidence="4">RSA 2281</strain>
    </source>
</reference>
<evidence type="ECO:0000256" key="2">
    <source>
        <dbReference type="SAM" id="MobiDB-lite"/>
    </source>
</evidence>
<proteinExistence type="inferred from homology"/>
<gene>
    <name evidence="4" type="ORF">BDA99DRAFT_493049</name>
</gene>
<name>A0AAD5PL50_9FUNG</name>